<sequence length="175" mass="18891">MGDIRGPFLDQVALLMNFLGGPLMGVVEPIAGFVVLAIVRRWWAALYFVASAAASLAVVQALKHTLERPRPVRLEEFLITTDLGSFPSGHVANAATVAFVLWVIVPRTWVWVTGTAYVLVMAVSRTYLGAHWLTDTLGGALVGVGVAILVLIPFLHVLERERVEWGAGAPEPPTP</sequence>
<dbReference type="EMBL" id="CP035491">
    <property type="protein sequence ID" value="QAY75089.1"/>
    <property type="molecule type" value="Genomic_DNA"/>
</dbReference>
<dbReference type="InterPro" id="IPR036938">
    <property type="entry name" value="PAP2/HPO_sf"/>
</dbReference>
<dbReference type="AlphaFoldDB" id="A0A4P6FKC6"/>
<keyword evidence="1" id="KW-0472">Membrane</keyword>
<keyword evidence="1" id="KW-1133">Transmembrane helix</keyword>
<dbReference type="PANTHER" id="PTHR14969">
    <property type="entry name" value="SPHINGOSINE-1-PHOSPHATE PHOSPHOHYDROLASE"/>
    <property type="match status" value="1"/>
</dbReference>
<dbReference type="SMART" id="SM00014">
    <property type="entry name" value="acidPPc"/>
    <property type="match status" value="1"/>
</dbReference>
<name>A0A4P6FKC6_9MICO</name>
<evidence type="ECO:0000313" key="4">
    <source>
        <dbReference type="Proteomes" id="UP000291259"/>
    </source>
</evidence>
<evidence type="ECO:0000313" key="3">
    <source>
        <dbReference type="EMBL" id="QAY75089.1"/>
    </source>
</evidence>
<keyword evidence="4" id="KW-1185">Reference proteome</keyword>
<reference evidence="3 4" key="1">
    <citation type="submission" date="2019-01" db="EMBL/GenBank/DDBJ databases">
        <title>Genome sequencing of strain FW100M-8.</title>
        <authorList>
            <person name="Heo J."/>
            <person name="Kim S.-J."/>
            <person name="Kim J.-S."/>
            <person name="Hong S.-B."/>
            <person name="Kwon S.-W."/>
        </authorList>
    </citation>
    <scope>NUCLEOTIDE SEQUENCE [LARGE SCALE GENOMIC DNA]</scope>
    <source>
        <strain evidence="3 4">FW100M-8</strain>
    </source>
</reference>
<feature type="transmembrane region" description="Helical" evidence="1">
    <location>
        <begin position="109"/>
        <end position="128"/>
    </location>
</feature>
<dbReference type="SUPFAM" id="SSF48317">
    <property type="entry name" value="Acid phosphatase/Vanadium-dependent haloperoxidase"/>
    <property type="match status" value="1"/>
</dbReference>
<proteinExistence type="predicted"/>
<evidence type="ECO:0000259" key="2">
    <source>
        <dbReference type="SMART" id="SM00014"/>
    </source>
</evidence>
<accession>A0A4P6FKC6</accession>
<feature type="transmembrane region" description="Helical" evidence="1">
    <location>
        <begin position="140"/>
        <end position="158"/>
    </location>
</feature>
<feature type="transmembrane region" description="Helical" evidence="1">
    <location>
        <begin position="12"/>
        <end position="38"/>
    </location>
</feature>
<dbReference type="Gene3D" id="1.20.144.10">
    <property type="entry name" value="Phosphatidic acid phosphatase type 2/haloperoxidase"/>
    <property type="match status" value="1"/>
</dbReference>
<organism evidence="3 4">
    <name type="scientific">Agromyces protaetiae</name>
    <dbReference type="NCBI Taxonomy" id="2509455"/>
    <lineage>
        <taxon>Bacteria</taxon>
        <taxon>Bacillati</taxon>
        <taxon>Actinomycetota</taxon>
        <taxon>Actinomycetes</taxon>
        <taxon>Micrococcales</taxon>
        <taxon>Microbacteriaceae</taxon>
        <taxon>Agromyces</taxon>
    </lineage>
</organism>
<evidence type="ECO:0000256" key="1">
    <source>
        <dbReference type="SAM" id="Phobius"/>
    </source>
</evidence>
<dbReference type="Proteomes" id="UP000291259">
    <property type="component" value="Chromosome"/>
</dbReference>
<feature type="domain" description="Phosphatidic acid phosphatase type 2/haloperoxidase" evidence="2">
    <location>
        <begin position="45"/>
        <end position="151"/>
    </location>
</feature>
<dbReference type="Pfam" id="PF01569">
    <property type="entry name" value="PAP2"/>
    <property type="match status" value="1"/>
</dbReference>
<dbReference type="CDD" id="cd03392">
    <property type="entry name" value="PAP2_like_2"/>
    <property type="match status" value="1"/>
</dbReference>
<dbReference type="KEGG" id="agf:ET445_16965"/>
<keyword evidence="1" id="KW-0812">Transmembrane</keyword>
<dbReference type="PANTHER" id="PTHR14969:SF13">
    <property type="entry name" value="AT30094P"/>
    <property type="match status" value="1"/>
</dbReference>
<dbReference type="InterPro" id="IPR000326">
    <property type="entry name" value="PAP2/HPO"/>
</dbReference>
<dbReference type="OrthoDB" id="5289372at2"/>
<gene>
    <name evidence="3" type="ORF">ET445_16965</name>
</gene>
<protein>
    <submittedName>
        <fullName evidence="3">Phosphatase PAP2 family protein</fullName>
    </submittedName>
</protein>